<evidence type="ECO:0000313" key="12">
    <source>
        <dbReference type="Proteomes" id="UP001168435"/>
    </source>
</evidence>
<keyword evidence="5 8" id="KW-0378">Hydrolase</keyword>
<dbReference type="EMBL" id="JAUEIQ010000005">
    <property type="protein sequence ID" value="MDN0063852.1"/>
    <property type="molecule type" value="Genomic_DNA"/>
</dbReference>
<evidence type="ECO:0000256" key="3">
    <source>
        <dbReference type="ARBA" id="ARBA00022722"/>
    </source>
</evidence>
<dbReference type="InterPro" id="IPR000100">
    <property type="entry name" value="RNase_P"/>
</dbReference>
<keyword evidence="6" id="KW-0694">RNA-binding</keyword>
<dbReference type="EMBL" id="JAUEIR010000003">
    <property type="protein sequence ID" value="MDN0068890.1"/>
    <property type="molecule type" value="Genomic_DNA"/>
</dbReference>
<dbReference type="PROSITE" id="PS00648">
    <property type="entry name" value="RIBONUCLEASE_P"/>
    <property type="match status" value="1"/>
</dbReference>
<accession>A0A921ISH1</accession>
<reference evidence="8" key="1">
    <citation type="journal article" date="2021" name="PeerJ">
        <title>Extensive microbial diversity within the chicken gut microbiome revealed by metagenomics and culture.</title>
        <authorList>
            <person name="Gilroy R."/>
            <person name="Ravi A."/>
            <person name="Getino M."/>
            <person name="Pursley I."/>
            <person name="Horton D.L."/>
            <person name="Alikhan N.F."/>
            <person name="Baker D."/>
            <person name="Gharbi K."/>
            <person name="Hall N."/>
            <person name="Watson M."/>
            <person name="Adriaenssens E.M."/>
            <person name="Foster-Nyarko E."/>
            <person name="Jarju S."/>
            <person name="Secka A."/>
            <person name="Antonio M."/>
            <person name="Oren A."/>
            <person name="Chaudhuri R.R."/>
            <person name="La Ragione R."/>
            <person name="Hildebrand F."/>
            <person name="Pallen M.J."/>
        </authorList>
    </citation>
    <scope>NUCLEOTIDE SEQUENCE</scope>
    <source>
        <strain evidence="8">ChiGjej2B2-7701</strain>
    </source>
</reference>
<dbReference type="EC" id="3.1.26.5" evidence="7"/>
<reference evidence="10" key="4">
    <citation type="submission" date="2023-08" db="EMBL/GenBank/DDBJ databases">
        <title>Identification and characterization of horizontal gene transfer across gut microbiota members of farm animals based on homology search.</title>
        <authorList>
            <person name="Schwarzerova J."/>
            <person name="Nykrynova M."/>
            <person name="Jureckova K."/>
            <person name="Cejkova D."/>
            <person name="Rychlik I."/>
        </authorList>
    </citation>
    <scope>NUCLEOTIDE SEQUENCE</scope>
    <source>
        <strain evidence="10">15_COKtk</strain>
        <strain evidence="9">176_SSukc20</strain>
    </source>
</reference>
<dbReference type="Gene3D" id="3.30.230.10">
    <property type="match status" value="1"/>
</dbReference>
<comment type="function">
    <text evidence="1">RNaseP catalyzes the removal of the 5'-leader sequence from pre-tRNA to produce the mature 5'-terminus. It can also cleave other RNA substrates such as 4.5S RNA. The protein component plays an auxiliary but essential role in vivo by binding to the 5'-leader sequence and broadening the substrate specificity of the ribozyme.</text>
</comment>
<evidence type="ECO:0000256" key="4">
    <source>
        <dbReference type="ARBA" id="ARBA00022759"/>
    </source>
</evidence>
<dbReference type="RefSeq" id="WP_066830732.1">
    <property type="nucleotide sequence ID" value="NZ_CABKVW010000005.1"/>
</dbReference>
<evidence type="ECO:0000256" key="1">
    <source>
        <dbReference type="ARBA" id="ARBA00002663"/>
    </source>
</evidence>
<dbReference type="InterPro" id="IPR014721">
    <property type="entry name" value="Ribsml_uS5_D2-typ_fold_subgr"/>
</dbReference>
<reference evidence="8" key="2">
    <citation type="submission" date="2021-09" db="EMBL/GenBank/DDBJ databases">
        <authorList>
            <person name="Gilroy R."/>
        </authorList>
    </citation>
    <scope>NUCLEOTIDE SEQUENCE</scope>
    <source>
        <strain evidence="8">ChiGjej2B2-7701</strain>
    </source>
</reference>
<name>A0A921ISH1_9ACTN</name>
<evidence type="ECO:0000313" key="11">
    <source>
        <dbReference type="Proteomes" id="UP000746751"/>
    </source>
</evidence>
<dbReference type="InterPro" id="IPR020568">
    <property type="entry name" value="Ribosomal_Su5_D2-typ_SF"/>
</dbReference>
<proteinExistence type="predicted"/>
<keyword evidence="12" id="KW-1185">Reference proteome</keyword>
<dbReference type="SUPFAM" id="SSF54211">
    <property type="entry name" value="Ribosomal protein S5 domain 2-like"/>
    <property type="match status" value="1"/>
</dbReference>
<organism evidence="8 11">
    <name type="scientific">Collinsella ihumii</name>
    <dbReference type="NCBI Taxonomy" id="1720204"/>
    <lineage>
        <taxon>Bacteria</taxon>
        <taxon>Bacillati</taxon>
        <taxon>Actinomycetota</taxon>
        <taxon>Coriobacteriia</taxon>
        <taxon>Coriobacteriales</taxon>
        <taxon>Coriobacteriaceae</taxon>
        <taxon>Collinsella</taxon>
    </lineage>
</organism>
<dbReference type="GO" id="GO:0042781">
    <property type="term" value="F:3'-tRNA processing endoribonuclease activity"/>
    <property type="evidence" value="ECO:0007669"/>
    <property type="project" value="TreeGrafter"/>
</dbReference>
<dbReference type="GO" id="GO:0030677">
    <property type="term" value="C:ribonuclease P complex"/>
    <property type="evidence" value="ECO:0007669"/>
    <property type="project" value="TreeGrafter"/>
</dbReference>
<dbReference type="PANTHER" id="PTHR33992:SF1">
    <property type="entry name" value="RIBONUCLEASE P PROTEIN COMPONENT"/>
    <property type="match status" value="1"/>
</dbReference>
<dbReference type="GO" id="GO:0004526">
    <property type="term" value="F:ribonuclease P activity"/>
    <property type="evidence" value="ECO:0007669"/>
    <property type="project" value="UniProtKB-UniRule"/>
</dbReference>
<evidence type="ECO:0000313" key="10">
    <source>
        <dbReference type="EMBL" id="MDN0068890.1"/>
    </source>
</evidence>
<keyword evidence="3" id="KW-0540">Nuclease</keyword>
<dbReference type="GO" id="GO:0000049">
    <property type="term" value="F:tRNA binding"/>
    <property type="evidence" value="ECO:0007669"/>
    <property type="project" value="InterPro"/>
</dbReference>
<evidence type="ECO:0000256" key="2">
    <source>
        <dbReference type="ARBA" id="ARBA00022694"/>
    </source>
</evidence>
<dbReference type="Pfam" id="PF00825">
    <property type="entry name" value="Ribonuclease_P"/>
    <property type="match status" value="1"/>
</dbReference>
<dbReference type="Proteomes" id="UP001168505">
    <property type="component" value="Unassembled WGS sequence"/>
</dbReference>
<gene>
    <name evidence="8" type="primary">rnpA</name>
    <name evidence="8" type="ORF">K8U80_11110</name>
    <name evidence="9" type="ORF">QVN30_05955</name>
    <name evidence="10" type="ORF">QVN40_04130</name>
</gene>
<protein>
    <recommendedName>
        <fullName evidence="7">Ribonuclease P protein component</fullName>
        <ecNumber evidence="7">3.1.26.5</ecNumber>
    </recommendedName>
</protein>
<keyword evidence="4" id="KW-0255">Endonuclease</keyword>
<evidence type="ECO:0000313" key="8">
    <source>
        <dbReference type="EMBL" id="HJG31923.1"/>
    </source>
</evidence>
<dbReference type="AlphaFoldDB" id="A0A921ISH1"/>
<dbReference type="NCBIfam" id="TIGR00188">
    <property type="entry name" value="rnpA"/>
    <property type="match status" value="1"/>
</dbReference>
<reference evidence="9" key="3">
    <citation type="submission" date="2023-06" db="EMBL/GenBank/DDBJ databases">
        <authorList>
            <person name="Zeman M."/>
            <person name="Kubasova T."/>
            <person name="Jahodarova E."/>
            <person name="Nykrynova M."/>
            <person name="Rychlik I."/>
        </authorList>
    </citation>
    <scope>NUCLEOTIDE SEQUENCE</scope>
    <source>
        <strain evidence="10">15_COKtk</strain>
        <strain evidence="9">176_SSukc20</strain>
    </source>
</reference>
<evidence type="ECO:0000256" key="6">
    <source>
        <dbReference type="ARBA" id="ARBA00022884"/>
    </source>
</evidence>
<dbReference type="Proteomes" id="UP000746751">
    <property type="component" value="Unassembled WGS sequence"/>
</dbReference>
<evidence type="ECO:0000313" key="9">
    <source>
        <dbReference type="EMBL" id="MDN0063852.1"/>
    </source>
</evidence>
<evidence type="ECO:0000256" key="5">
    <source>
        <dbReference type="ARBA" id="ARBA00022801"/>
    </source>
</evidence>
<comment type="caution">
    <text evidence="8">The sequence shown here is derived from an EMBL/GenBank/DDBJ whole genome shotgun (WGS) entry which is preliminary data.</text>
</comment>
<sequence length="110" mass="12354">MRTIKSKQDFERVFHQGRSYRHPLMRMIACNTLDEGDPGRVAFVAAKRLGCAVVRNRSKRVLREAARACAFPRAGFDVILFATPKTKTSSPQEMQAALRSLCSRAGIDEQ</sequence>
<evidence type="ECO:0000256" key="7">
    <source>
        <dbReference type="NCBIfam" id="TIGR00188"/>
    </source>
</evidence>
<keyword evidence="2" id="KW-0819">tRNA processing</keyword>
<dbReference type="EMBL" id="DYVF01000069">
    <property type="protein sequence ID" value="HJG31923.1"/>
    <property type="molecule type" value="Genomic_DNA"/>
</dbReference>
<dbReference type="InterPro" id="IPR020539">
    <property type="entry name" value="RNase_P_CS"/>
</dbReference>
<dbReference type="Proteomes" id="UP001168435">
    <property type="component" value="Unassembled WGS sequence"/>
</dbReference>
<dbReference type="PANTHER" id="PTHR33992">
    <property type="entry name" value="RIBONUCLEASE P PROTEIN COMPONENT"/>
    <property type="match status" value="1"/>
</dbReference>